<protein>
    <recommendedName>
        <fullName evidence="1">DUF8052 domain-containing protein</fullName>
    </recommendedName>
</protein>
<dbReference type="InterPro" id="IPR058365">
    <property type="entry name" value="DUF8052"/>
</dbReference>
<dbReference type="Proteomes" id="UP000243406">
    <property type="component" value="Unassembled WGS sequence"/>
</dbReference>
<evidence type="ECO:0000313" key="2">
    <source>
        <dbReference type="EMBL" id="SKB54640.1"/>
    </source>
</evidence>
<feature type="domain" description="DUF8052" evidence="1">
    <location>
        <begin position="4"/>
        <end position="162"/>
    </location>
</feature>
<dbReference type="AlphaFoldDB" id="A0A1T5C682"/>
<accession>A0A1T5C682</accession>
<reference evidence="3" key="1">
    <citation type="submission" date="2017-02" db="EMBL/GenBank/DDBJ databases">
        <authorList>
            <person name="Varghese N."/>
            <person name="Submissions S."/>
        </authorList>
    </citation>
    <scope>NUCLEOTIDE SEQUENCE [LARGE SCALE GENOMIC DNA]</scope>
    <source>
        <strain evidence="3">ATCC 35199</strain>
    </source>
</reference>
<evidence type="ECO:0000313" key="3">
    <source>
        <dbReference type="Proteomes" id="UP000243406"/>
    </source>
</evidence>
<organism evidence="2 3">
    <name type="scientific">Acetoanaerobium noterae</name>
    <dbReference type="NCBI Taxonomy" id="745369"/>
    <lineage>
        <taxon>Bacteria</taxon>
        <taxon>Bacillati</taxon>
        <taxon>Bacillota</taxon>
        <taxon>Clostridia</taxon>
        <taxon>Peptostreptococcales</taxon>
        <taxon>Filifactoraceae</taxon>
        <taxon>Acetoanaerobium</taxon>
    </lineage>
</organism>
<dbReference type="RefSeq" id="WP_079589820.1">
    <property type="nucleotide sequence ID" value="NZ_FUYN01000004.1"/>
</dbReference>
<evidence type="ECO:0000259" key="1">
    <source>
        <dbReference type="Pfam" id="PF26226"/>
    </source>
</evidence>
<dbReference type="Pfam" id="PF26226">
    <property type="entry name" value="DUF8052"/>
    <property type="match status" value="1"/>
</dbReference>
<gene>
    <name evidence="2" type="ORF">SAMN02745120_2023</name>
</gene>
<proteinExistence type="predicted"/>
<dbReference type="EMBL" id="FUYN01000004">
    <property type="protein sequence ID" value="SKB54640.1"/>
    <property type="molecule type" value="Genomic_DNA"/>
</dbReference>
<dbReference type="OrthoDB" id="2836917at2"/>
<sequence length="165" mass="19474">MIYEEYIKILKSRFSKHFHINTDVEILGEKVDFQAKFSQVSGRTFVTQNDIIDRYENYENCYIKYIPELDLAKATMYTEFLKNIVNETVNPSQDHMSTYITGVILTNNVDPETIYFINNFKFSKVYSFYLKGWCDIRLICVNLETQEVISNKHGKKVKEAYKLTS</sequence>
<name>A0A1T5C682_9FIRM</name>
<keyword evidence="3" id="KW-1185">Reference proteome</keyword>